<dbReference type="InterPro" id="IPR038242">
    <property type="entry name" value="Cmr2_N"/>
</dbReference>
<dbReference type="Pfam" id="PF22335">
    <property type="entry name" value="Cas10-Cmr2_palm2"/>
    <property type="match status" value="1"/>
</dbReference>
<accession>A0A4R2JNH3</accession>
<dbReference type="InterPro" id="IPR054767">
    <property type="entry name" value="Cas10-Cmr2_palm2"/>
</dbReference>
<dbReference type="PROSITE" id="PS50887">
    <property type="entry name" value="GGDEF"/>
    <property type="match status" value="1"/>
</dbReference>
<dbReference type="InterPro" id="IPR024615">
    <property type="entry name" value="CRISPR-assoc_Cmr2_N"/>
</dbReference>
<dbReference type="GO" id="GO:0051607">
    <property type="term" value="P:defense response to virus"/>
    <property type="evidence" value="ECO:0007669"/>
    <property type="project" value="UniProtKB-KW"/>
</dbReference>
<name>A0A4R2JNH3_9THEO</name>
<dbReference type="Proteomes" id="UP000294886">
    <property type="component" value="Unassembled WGS sequence"/>
</dbReference>
<dbReference type="InterPro" id="IPR043128">
    <property type="entry name" value="Rev_trsase/Diguanyl_cyclase"/>
</dbReference>
<feature type="domain" description="GGDEF" evidence="3">
    <location>
        <begin position="411"/>
        <end position="603"/>
    </location>
</feature>
<evidence type="ECO:0000256" key="1">
    <source>
        <dbReference type="ARBA" id="ARBA00022741"/>
    </source>
</evidence>
<organism evidence="4 5">
    <name type="scientific">Caldanaerobacter subterraneus</name>
    <dbReference type="NCBI Taxonomy" id="911092"/>
    <lineage>
        <taxon>Bacteria</taxon>
        <taxon>Bacillati</taxon>
        <taxon>Bacillota</taxon>
        <taxon>Clostridia</taxon>
        <taxon>Thermoanaerobacterales</taxon>
        <taxon>Thermoanaerobacteraceae</taxon>
        <taxon>Caldanaerobacter</taxon>
    </lineage>
</organism>
<sequence>MYKNILEDFGGSSLFLFTIGPVQQFISQARKTQDLYAGSFLLSYLTFIGLEEIIEKYGVSNVIYPNLESQPFLEWHNLKVSGNKDGAVFNIDLPTIPNRFVALIPEIEEKNITELAEGIKRKIKNEWNNMVKKILYEFSLIDNLHFSKNGTNRRELIVNQTKDFPEIYWVAIPFKKDGREIDIEDFYEFFEKGLIDEEIRKYREKNVKSFLYHFAYSALERAMGVRKTVREFEQTEEYGYKCKVCGVKEGVIKAGVGSLKVGKYISKKENICISCFTKRSIDKYLSKEISEVFKDYSFPSTAEIAVSSFKKRILNSEKGKRIYEAYFDKLKEVIKEEEVFKTILVKPLKSLEKYFTDNLVNIEGEWLFEENLTIKNFEEELGIKVSGKEVEILKQKLKKLTELQEVGEPNPYYAIILFDGDNMGKWLSGHFLSHMMHATEHEEIKKIGEEIKKEFEMTLNHGVLSPISHSLISQALKNYSLKFVRKIVEEEHLGKVVYAGGDDVLAFANVEDLFDVMRKLRASFSGNVRVESDEIKVDWENTSGFVVYDKEHVFTLGEKATASCGVVIAHYKEPLQKVLEKLRAVERKAKERSGKDSFAISLLRRSGEERIAVSKWRINGIDMLEKLKELAVVFSGDDEISVSDKIIYVLREEFKQLKDADNLVPFDLAREEIKRVIRRSIGEKDDKEKKEKVEKVVNSFIGVFESYGGDIDNFLNLISISAFVGKGVKRC</sequence>
<dbReference type="Pfam" id="PF12469">
    <property type="entry name" value="Cmr2_N"/>
    <property type="match status" value="1"/>
</dbReference>
<dbReference type="NCBIfam" id="TIGR02577">
    <property type="entry name" value="cas_TM1794_Cmr2"/>
    <property type="match status" value="1"/>
</dbReference>
<dbReference type="Gene3D" id="3.30.70.270">
    <property type="match status" value="1"/>
</dbReference>
<evidence type="ECO:0000313" key="5">
    <source>
        <dbReference type="Proteomes" id="UP000294886"/>
    </source>
</evidence>
<proteinExistence type="predicted"/>
<dbReference type="CDD" id="cd09679">
    <property type="entry name" value="Cas10_III"/>
    <property type="match status" value="1"/>
</dbReference>
<dbReference type="Gene3D" id="3.30.70.2220">
    <property type="entry name" value="CRISPR-Cas system, Cmr2 subunit, D1 domain, cysteine cluster"/>
    <property type="match status" value="1"/>
</dbReference>
<evidence type="ECO:0000313" key="4">
    <source>
        <dbReference type="EMBL" id="TCO60232.1"/>
    </source>
</evidence>
<protein>
    <submittedName>
        <fullName evidence="4">CRISPR-associated protein Cmr2</fullName>
    </submittedName>
</protein>
<gene>
    <name evidence="4" type="ORF">EV203_12216</name>
</gene>
<dbReference type="GO" id="GO:0000166">
    <property type="term" value="F:nucleotide binding"/>
    <property type="evidence" value="ECO:0007669"/>
    <property type="project" value="UniProtKB-KW"/>
</dbReference>
<dbReference type="InterPro" id="IPR013407">
    <property type="entry name" value="CRISPR-assoc_prot_Cmr2"/>
</dbReference>
<dbReference type="AlphaFoldDB" id="A0A4R2JNH3"/>
<evidence type="ECO:0000256" key="2">
    <source>
        <dbReference type="ARBA" id="ARBA00023118"/>
    </source>
</evidence>
<dbReference type="InterPro" id="IPR000160">
    <property type="entry name" value="GGDEF_dom"/>
</dbReference>
<reference evidence="4 5" key="1">
    <citation type="submission" date="2019-03" db="EMBL/GenBank/DDBJ databases">
        <title>Genomic Encyclopedia of Type Strains, Phase IV (KMG-IV): sequencing the most valuable type-strain genomes for metagenomic binning, comparative biology and taxonomic classification.</title>
        <authorList>
            <person name="Goeker M."/>
        </authorList>
    </citation>
    <scope>NUCLEOTIDE SEQUENCE [LARGE SCALE GENOMIC DNA]</scope>
    <source>
        <strain evidence="4 5">DSM 13054</strain>
    </source>
</reference>
<dbReference type="EMBL" id="SLWU01000022">
    <property type="protein sequence ID" value="TCO60232.1"/>
    <property type="molecule type" value="Genomic_DNA"/>
</dbReference>
<keyword evidence="1" id="KW-0547">Nucleotide-binding</keyword>
<comment type="caution">
    <text evidence="4">The sequence shown here is derived from an EMBL/GenBank/DDBJ whole genome shotgun (WGS) entry which is preliminary data.</text>
</comment>
<evidence type="ECO:0000259" key="3">
    <source>
        <dbReference type="PROSITE" id="PS50887"/>
    </source>
</evidence>
<keyword evidence="2" id="KW-0051">Antiviral defense</keyword>